<organism evidence="1 2">
    <name type="scientific">Saguinus oedipus</name>
    <name type="common">Cotton-top tamarin</name>
    <name type="synonym">Oedipomidas oedipus</name>
    <dbReference type="NCBI Taxonomy" id="9490"/>
    <lineage>
        <taxon>Eukaryota</taxon>
        <taxon>Metazoa</taxon>
        <taxon>Chordata</taxon>
        <taxon>Craniata</taxon>
        <taxon>Vertebrata</taxon>
        <taxon>Euteleostomi</taxon>
        <taxon>Mammalia</taxon>
        <taxon>Eutheria</taxon>
        <taxon>Euarchontoglires</taxon>
        <taxon>Primates</taxon>
        <taxon>Haplorrhini</taxon>
        <taxon>Platyrrhini</taxon>
        <taxon>Cebidae</taxon>
        <taxon>Callitrichinae</taxon>
        <taxon>Saguinus</taxon>
    </lineage>
</organism>
<evidence type="ECO:0000313" key="2">
    <source>
        <dbReference type="Proteomes" id="UP001266305"/>
    </source>
</evidence>
<feature type="non-terminal residue" evidence="1">
    <location>
        <position position="53"/>
    </location>
</feature>
<reference evidence="1 2" key="1">
    <citation type="submission" date="2023-05" db="EMBL/GenBank/DDBJ databases">
        <title>B98-5 Cell Line De Novo Hybrid Assembly: An Optical Mapping Approach.</title>
        <authorList>
            <person name="Kananen K."/>
            <person name="Auerbach J.A."/>
            <person name="Kautto E."/>
            <person name="Blachly J.S."/>
        </authorList>
    </citation>
    <scope>NUCLEOTIDE SEQUENCE [LARGE SCALE GENOMIC DNA]</scope>
    <source>
        <strain evidence="1">B95-8</strain>
        <tissue evidence="1">Cell line</tissue>
    </source>
</reference>
<evidence type="ECO:0000313" key="1">
    <source>
        <dbReference type="EMBL" id="KAK2081739.1"/>
    </source>
</evidence>
<keyword evidence="2" id="KW-1185">Reference proteome</keyword>
<dbReference type="Proteomes" id="UP001266305">
    <property type="component" value="Unassembled WGS sequence"/>
</dbReference>
<dbReference type="EMBL" id="JASSZA010000113">
    <property type="protein sequence ID" value="KAK2081739.1"/>
    <property type="molecule type" value="Genomic_DNA"/>
</dbReference>
<proteinExistence type="predicted"/>
<feature type="non-terminal residue" evidence="1">
    <location>
        <position position="1"/>
    </location>
</feature>
<accession>A0ABQ9TAG3</accession>
<protein>
    <submittedName>
        <fullName evidence="1">Uncharacterized protein</fullName>
    </submittedName>
</protein>
<gene>
    <name evidence="1" type="ORF">P7K49_040082</name>
</gene>
<comment type="caution">
    <text evidence="1">The sequence shown here is derived from an EMBL/GenBank/DDBJ whole genome shotgun (WGS) entry which is preliminary data.</text>
</comment>
<sequence length="53" mass="6222">VAPNQAASCMIHTRVRVRRLFDIDTDTEPFRVLHRWGIITSLFDIVIRLENTK</sequence>
<name>A0ABQ9TAG3_SAGOE</name>